<evidence type="ECO:0000313" key="2">
    <source>
        <dbReference type="Proteomes" id="UP000717624"/>
    </source>
</evidence>
<name>A0A938XX41_9BACL</name>
<dbReference type="RefSeq" id="WP_338028527.1">
    <property type="nucleotide sequence ID" value="NZ_BAABIN010000013.1"/>
</dbReference>
<protein>
    <recommendedName>
        <fullName evidence="3">YolD-like family protein</fullName>
    </recommendedName>
</protein>
<dbReference type="Proteomes" id="UP000717624">
    <property type="component" value="Unassembled WGS sequence"/>
</dbReference>
<comment type="caution">
    <text evidence="1">The sequence shown here is derived from an EMBL/GenBank/DDBJ whole genome shotgun (WGS) entry which is preliminary data.</text>
</comment>
<organism evidence="1 2">
    <name type="scientific">Brevibacillus fulvus</name>
    <dbReference type="NCBI Taxonomy" id="1125967"/>
    <lineage>
        <taxon>Bacteria</taxon>
        <taxon>Bacillati</taxon>
        <taxon>Bacillota</taxon>
        <taxon>Bacilli</taxon>
        <taxon>Bacillales</taxon>
        <taxon>Paenibacillaceae</taxon>
        <taxon>Brevibacillus</taxon>
    </lineage>
</organism>
<accession>A0A938XX41</accession>
<dbReference type="EMBL" id="JAFBEB010000002">
    <property type="protein sequence ID" value="MBM7589496.1"/>
    <property type="molecule type" value="Genomic_DNA"/>
</dbReference>
<reference evidence="1" key="1">
    <citation type="submission" date="2021-01" db="EMBL/GenBank/DDBJ databases">
        <title>Genomic Encyclopedia of Type Strains, Phase IV (KMG-IV): sequencing the most valuable type-strain genomes for metagenomic binning, comparative biology and taxonomic classification.</title>
        <authorList>
            <person name="Goeker M."/>
        </authorList>
    </citation>
    <scope>NUCLEOTIDE SEQUENCE</scope>
    <source>
        <strain evidence="1">DSM 25523</strain>
    </source>
</reference>
<proteinExistence type="predicted"/>
<evidence type="ECO:0000313" key="1">
    <source>
        <dbReference type="EMBL" id="MBM7589496.1"/>
    </source>
</evidence>
<keyword evidence="2" id="KW-1185">Reference proteome</keyword>
<evidence type="ECO:0008006" key="3">
    <source>
        <dbReference type="Google" id="ProtNLM"/>
    </source>
</evidence>
<dbReference type="AlphaFoldDB" id="A0A938XX41"/>
<gene>
    <name evidence="1" type="ORF">JOD01_001094</name>
</gene>
<sequence>MSQKLQDEFGNQRMKLHVHQETMQNRSEIKQLVQCPSIEEEDFGEMCFRIYDSTQYDYAINVKWFIPIVGNLGMVETAWGIVKEINIEQKRVKLVNDWSSQWIDIENLVHVTKTTFPQSEK</sequence>